<gene>
    <name evidence="4" type="ORF">SCF082_LOCUS36628</name>
</gene>
<dbReference type="PANTHER" id="PTHR32387">
    <property type="entry name" value="WU:FJ29H11"/>
    <property type="match status" value="1"/>
</dbReference>
<dbReference type="InterPro" id="IPR036890">
    <property type="entry name" value="HATPase_C_sf"/>
</dbReference>
<comment type="caution">
    <text evidence="4">The sequence shown here is derived from an EMBL/GenBank/DDBJ whole genome shotgun (WGS) entry which is preliminary data.</text>
</comment>
<proteinExistence type="predicted"/>
<feature type="coiled-coil region" evidence="1">
    <location>
        <begin position="438"/>
        <end position="483"/>
    </location>
</feature>
<feature type="region of interest" description="Disordered" evidence="2">
    <location>
        <begin position="36"/>
        <end position="104"/>
    </location>
</feature>
<evidence type="ECO:0000259" key="3">
    <source>
        <dbReference type="Pfam" id="PF25794"/>
    </source>
</evidence>
<dbReference type="NCBIfam" id="NF047352">
    <property type="entry name" value="P_loop_sacsin"/>
    <property type="match status" value="1"/>
</dbReference>
<dbReference type="Proteomes" id="UP001642464">
    <property type="component" value="Unassembled WGS sequence"/>
</dbReference>
<name>A0ABP0PIV2_9DINO</name>
<dbReference type="InterPro" id="IPR052957">
    <property type="entry name" value="Auxin_embryo_med"/>
</dbReference>
<dbReference type="PANTHER" id="PTHR32387:SF0">
    <property type="entry name" value="PROTEIN NO VEIN"/>
    <property type="match status" value="1"/>
</dbReference>
<dbReference type="SUPFAM" id="SSF48403">
    <property type="entry name" value="Ankyrin repeat"/>
    <property type="match status" value="1"/>
</dbReference>
<dbReference type="SUPFAM" id="SSF55874">
    <property type="entry name" value="ATPase domain of HSP90 chaperone/DNA topoisomerase II/histidine kinase"/>
    <property type="match status" value="1"/>
</dbReference>
<accession>A0ABP0PIV2</accession>
<dbReference type="InterPro" id="IPR058210">
    <property type="entry name" value="SACS/Nov_dom"/>
</dbReference>
<feature type="compositionally biased region" description="Acidic residues" evidence="2">
    <location>
        <begin position="77"/>
        <end position="92"/>
    </location>
</feature>
<evidence type="ECO:0000313" key="5">
    <source>
        <dbReference type="Proteomes" id="UP001642464"/>
    </source>
</evidence>
<reference evidence="4 5" key="1">
    <citation type="submission" date="2024-02" db="EMBL/GenBank/DDBJ databases">
        <authorList>
            <person name="Chen Y."/>
            <person name="Shah S."/>
            <person name="Dougan E. K."/>
            <person name="Thang M."/>
            <person name="Chan C."/>
        </authorList>
    </citation>
    <scope>NUCLEOTIDE SEQUENCE [LARGE SCALE GENOMIC DNA]</scope>
</reference>
<evidence type="ECO:0000256" key="1">
    <source>
        <dbReference type="SAM" id="Coils"/>
    </source>
</evidence>
<evidence type="ECO:0000313" key="4">
    <source>
        <dbReference type="EMBL" id="CAK9075676.1"/>
    </source>
</evidence>
<sequence>MHMNNGSGNGGTHELSARIAAIAAASKARSQAGEAILGNTLGSSKESAGRPRHAQVSDSEDEMEELCAQDIDRGQELAEEAASDEAEEESESEGSRSQCSASLSEDDWSPVVGAKIEGTNETALILERLILTTGFGQTDKPAVEQLLLRVRSARFWVQVVKQVRAPARRVLTASLNSANVPLPPANPMLRMLNGRLSLYEALTALGPMWSLPAQNLKCVAQRRLNELCSSKSEECHFNSVTVLLRSGASLLSTDGRGRLPAHLASSAGTHMALQLLVRLLQLAPATLLIEDDEGATPLGLLARAPLLQKVIESEDAEQAIILTQFSSGGLLSQLSDAALTCAAALPQQTTRLLQQSPEAARAWRVLASAGGGRAALLLAPERMDESLEDLTWQAEEREGQAAARLRQGLQRIMVLQSIASVSEQKIDALEPQELRLRLAHLEKVAQQQREEASAASALLEAENRQLKRSLADKEDELVMLSSKLEQRASAVDSELVTLTPKQAARIKEADAKLGHFESHERAVIEDIRKARLADVDADSLPEDLRRGVLEMRRSLTAAVDRLARDLYESQAHFLQELLQNADDNNYTEGILPKLDLVLRGRPPDSHLAPYFFAANNEVGLTEVDVRALCDISRSSKTQAGTTTGYKGVGWKSVFRVCETPHVLSQKWRFRFSSSGLGMLTPTWLSEEDLRRLPSEVLDAHQRGETVFYLPLADPGSSLPSIRTEMQTMEADFAQLLFLRRVMQISLRGDFTANAGDSMVVMSAQLSHTGLRTSTSCQVFKKEEHSYGLESEQTTSFEVNSHEDVVVALPLVLDANPPPQRVFAFLPVRSVGFRFAIQAPFHLTASRADLHRSPENLRRRNAIAPAFIKACQQKFDIASHALEYLGTEPAEPFWMPVRQHILEELRNLACVATESGQAVPEQCLLRGNSPAAQWIPNFLLQEACGYSFVDGNAELATLRELGVRECGHEELVACIQHCEGRWLQTLWREQDRRSAAFNDLYKSLLDAILEDPARLAEVQSLSMFPVAATPLKTLRDALFNEVNLCSSIGLYTAPWGAVPQSLQSHLVRCLEPSLELSSQSSRLLQLLGVEPVSEAELEAAAFRTVLEMSKGEDTKAQRRRQREADNFQSKTYWSALVVLRLSYLKGRDPELGWSALKGAAKLLSHSQQLVPAAQLRLRSFLGVELRLPLDIIGNICSIAGIETATESEAPLHSVDRAASPPGWLGAEQDLPPLESNLGWEVFMCGVFGCQAADPLTRTCIGGPPLPEGFVESFLRLGEILTSGQFWQRAAGSSRTLDYLQRIMHLKDRSEVALARRNFLRKLAVRNPPGQSGNFVLQDLFLQEVFQNIAGCYLPYIKDVPANPQVRALLQWCGVATEVDQFSLVKALRFARETEIRDLGFVSEIYRRLDGSGFNPGEEKLFLVPGKGFLSKIDCVWRPFKVDLLRKCCQLEILQDHYSRFGPGVRTALTKWIREGPETSAKALCEALIMAIECARVDTRRSRHLPGKPSISPQEAAAQLFPAAKAAIEELVKLCVGTCMGIDLIPPEPPQRVEDKRPETVVYNHFVQQRMIVVPGVGEGDAQCRILAMGEAYWEVAPELEGSPAQDTALKTHYGVGGNEEATFRFFTEILSVRPLLTVEQWLHICEAHAHAIHFLPSGERGPSTIEEGLKIAQVTGTETVPMDLDSAVAAVYQRLHRMGGPMEGPEHGAPIPDRNQGPRVWRHVGFLGRGHHGIPLFSANGAQPPAEDMTEPELGLLLELCQHFGIHHRQIAFAYDPSGSCVCRERMFLDLKYLPRARLLESQAGYHAVVSFWASKLAKMLQNLGQVPSAGAAAFRNRLLQMVLPGIFQADDGFQ</sequence>
<feature type="domain" description="Sacsin/Nov" evidence="3">
    <location>
        <begin position="567"/>
        <end position="666"/>
    </location>
</feature>
<dbReference type="Pfam" id="PF25794">
    <property type="entry name" value="SACS"/>
    <property type="match status" value="1"/>
</dbReference>
<protein>
    <submittedName>
        <fullName evidence="4">Protein NO VEIN (Protein EMBRYO DEFECTIVE 2597)</fullName>
    </submittedName>
</protein>
<dbReference type="Gene3D" id="3.30.565.10">
    <property type="entry name" value="Histidine kinase-like ATPase, C-terminal domain"/>
    <property type="match status" value="1"/>
</dbReference>
<feature type="compositionally biased region" description="Acidic residues" evidence="2">
    <location>
        <begin position="58"/>
        <end position="67"/>
    </location>
</feature>
<keyword evidence="5" id="KW-1185">Reference proteome</keyword>
<dbReference type="Gene3D" id="1.25.40.20">
    <property type="entry name" value="Ankyrin repeat-containing domain"/>
    <property type="match status" value="1"/>
</dbReference>
<dbReference type="EMBL" id="CAXAMM010036335">
    <property type="protein sequence ID" value="CAK9075676.1"/>
    <property type="molecule type" value="Genomic_DNA"/>
</dbReference>
<evidence type="ECO:0000256" key="2">
    <source>
        <dbReference type="SAM" id="MobiDB-lite"/>
    </source>
</evidence>
<dbReference type="InterPro" id="IPR036770">
    <property type="entry name" value="Ankyrin_rpt-contain_sf"/>
</dbReference>
<keyword evidence="1" id="KW-0175">Coiled coil</keyword>
<organism evidence="4 5">
    <name type="scientific">Durusdinium trenchii</name>
    <dbReference type="NCBI Taxonomy" id="1381693"/>
    <lineage>
        <taxon>Eukaryota</taxon>
        <taxon>Sar</taxon>
        <taxon>Alveolata</taxon>
        <taxon>Dinophyceae</taxon>
        <taxon>Suessiales</taxon>
        <taxon>Symbiodiniaceae</taxon>
        <taxon>Durusdinium</taxon>
    </lineage>
</organism>